<evidence type="ECO:0000313" key="7">
    <source>
        <dbReference type="Proteomes" id="UP001400965"/>
    </source>
</evidence>
<dbReference type="RefSeq" id="WP_346043749.1">
    <property type="nucleotide sequence ID" value="NZ_BAAACP010000005.1"/>
</dbReference>
<dbReference type="InterPro" id="IPR000064">
    <property type="entry name" value="NLP_P60_dom"/>
</dbReference>
<dbReference type="PANTHER" id="PTHR47053:SF1">
    <property type="entry name" value="MUREIN DD-ENDOPEPTIDASE MEPH-RELATED"/>
    <property type="match status" value="1"/>
</dbReference>
<evidence type="ECO:0000256" key="4">
    <source>
        <dbReference type="ARBA" id="ARBA00022807"/>
    </source>
</evidence>
<evidence type="ECO:0000256" key="1">
    <source>
        <dbReference type="ARBA" id="ARBA00007074"/>
    </source>
</evidence>
<dbReference type="InterPro" id="IPR038765">
    <property type="entry name" value="Papain-like_cys_pep_sf"/>
</dbReference>
<gene>
    <name evidence="6" type="ORF">GCM10008917_11660</name>
</gene>
<keyword evidence="3" id="KW-0378">Hydrolase</keyword>
<dbReference type="EMBL" id="BAAACP010000005">
    <property type="protein sequence ID" value="GAA0863208.1"/>
    <property type="molecule type" value="Genomic_DNA"/>
</dbReference>
<evidence type="ECO:0000256" key="2">
    <source>
        <dbReference type="ARBA" id="ARBA00022670"/>
    </source>
</evidence>
<name>A0ABP3XC11_9FIRM</name>
<comment type="caution">
    <text evidence="6">The sequence shown here is derived from an EMBL/GenBank/DDBJ whole genome shotgun (WGS) entry which is preliminary data.</text>
</comment>
<dbReference type="PANTHER" id="PTHR47053">
    <property type="entry name" value="MUREIN DD-ENDOPEPTIDASE MEPH-RELATED"/>
    <property type="match status" value="1"/>
</dbReference>
<keyword evidence="4" id="KW-0788">Thiol protease</keyword>
<dbReference type="PROSITE" id="PS51935">
    <property type="entry name" value="NLPC_P60"/>
    <property type="match status" value="1"/>
</dbReference>
<dbReference type="InterPro" id="IPR051202">
    <property type="entry name" value="Peptidase_C40"/>
</dbReference>
<dbReference type="SUPFAM" id="SSF54001">
    <property type="entry name" value="Cysteine proteinases"/>
    <property type="match status" value="1"/>
</dbReference>
<keyword evidence="2" id="KW-0645">Protease</keyword>
<comment type="similarity">
    <text evidence="1">Belongs to the peptidase C40 family.</text>
</comment>
<evidence type="ECO:0000256" key="3">
    <source>
        <dbReference type="ARBA" id="ARBA00022801"/>
    </source>
</evidence>
<dbReference type="Gene3D" id="3.90.1720.10">
    <property type="entry name" value="endopeptidase domain like (from Nostoc punctiforme)"/>
    <property type="match status" value="1"/>
</dbReference>
<evidence type="ECO:0000259" key="5">
    <source>
        <dbReference type="PROSITE" id="PS51935"/>
    </source>
</evidence>
<accession>A0ABP3XC11</accession>
<reference evidence="7" key="1">
    <citation type="journal article" date="2019" name="Int. J. Syst. Evol. Microbiol.">
        <title>The Global Catalogue of Microorganisms (GCM) 10K type strain sequencing project: providing services to taxonomists for standard genome sequencing and annotation.</title>
        <authorList>
            <consortium name="The Broad Institute Genomics Platform"/>
            <consortium name="The Broad Institute Genome Sequencing Center for Infectious Disease"/>
            <person name="Wu L."/>
            <person name="Ma J."/>
        </authorList>
    </citation>
    <scope>NUCLEOTIDE SEQUENCE [LARGE SCALE GENOMIC DNA]</scope>
    <source>
        <strain evidence="7">JCM 6486</strain>
    </source>
</reference>
<protein>
    <recommendedName>
        <fullName evidence="5">NlpC/P60 domain-containing protein</fullName>
    </recommendedName>
</protein>
<feature type="domain" description="NlpC/P60" evidence="5">
    <location>
        <begin position="129"/>
        <end position="251"/>
    </location>
</feature>
<evidence type="ECO:0000313" key="6">
    <source>
        <dbReference type="EMBL" id="GAA0863208.1"/>
    </source>
</evidence>
<dbReference type="Proteomes" id="UP001400965">
    <property type="component" value="Unassembled WGS sequence"/>
</dbReference>
<keyword evidence="7" id="KW-1185">Reference proteome</keyword>
<sequence length="251" mass="27970">MDINQIVTIKLLNAISQVNSNNKNYSNNQSDIFDFILQDALGGLVNSTKTCQCNHNYQGSLETLDTLLSSINSNKLNTNEIPNLSNIDENKTEATKKINITESKPKESKVVNTIKENIENIVDTTKKSSNKMDNAVKLLESKVGNKYVWGATGPNTFDCSGLVQYVYKNALGKNIPRTSYEQSKFGQAVNKENLQVGDLVFFDTMGKGRVSHVGMYVGNNEFIHAANEKDGIKKSKLTGYYQTHYRGARRP</sequence>
<dbReference type="Pfam" id="PF00877">
    <property type="entry name" value="NLPC_P60"/>
    <property type="match status" value="1"/>
</dbReference>
<organism evidence="6 7">
    <name type="scientific">Paraclostridium tenue</name>
    <dbReference type="NCBI Taxonomy" id="1737"/>
    <lineage>
        <taxon>Bacteria</taxon>
        <taxon>Bacillati</taxon>
        <taxon>Bacillota</taxon>
        <taxon>Clostridia</taxon>
        <taxon>Peptostreptococcales</taxon>
        <taxon>Peptostreptococcaceae</taxon>
        <taxon>Paraclostridium</taxon>
    </lineage>
</organism>
<proteinExistence type="inferred from homology"/>